<evidence type="ECO:0000313" key="1">
    <source>
        <dbReference type="EMBL" id="KAJ7190251.1"/>
    </source>
</evidence>
<keyword evidence="2" id="KW-1185">Reference proteome</keyword>
<proteinExistence type="predicted"/>
<organism evidence="1 2">
    <name type="scientific">Mycena pura</name>
    <dbReference type="NCBI Taxonomy" id="153505"/>
    <lineage>
        <taxon>Eukaryota</taxon>
        <taxon>Fungi</taxon>
        <taxon>Dikarya</taxon>
        <taxon>Basidiomycota</taxon>
        <taxon>Agaricomycotina</taxon>
        <taxon>Agaricomycetes</taxon>
        <taxon>Agaricomycetidae</taxon>
        <taxon>Agaricales</taxon>
        <taxon>Marasmiineae</taxon>
        <taxon>Mycenaceae</taxon>
        <taxon>Mycena</taxon>
    </lineage>
</organism>
<evidence type="ECO:0000313" key="2">
    <source>
        <dbReference type="Proteomes" id="UP001219525"/>
    </source>
</evidence>
<dbReference type="Proteomes" id="UP001219525">
    <property type="component" value="Unassembled WGS sequence"/>
</dbReference>
<protein>
    <submittedName>
        <fullName evidence="1">Uncharacterized protein</fullName>
    </submittedName>
</protein>
<reference evidence="1" key="1">
    <citation type="submission" date="2023-03" db="EMBL/GenBank/DDBJ databases">
        <title>Massive genome expansion in bonnet fungi (Mycena s.s.) driven by repeated elements and novel gene families across ecological guilds.</title>
        <authorList>
            <consortium name="Lawrence Berkeley National Laboratory"/>
            <person name="Harder C.B."/>
            <person name="Miyauchi S."/>
            <person name="Viragh M."/>
            <person name="Kuo A."/>
            <person name="Thoen E."/>
            <person name="Andreopoulos B."/>
            <person name="Lu D."/>
            <person name="Skrede I."/>
            <person name="Drula E."/>
            <person name="Henrissat B."/>
            <person name="Morin E."/>
            <person name="Kohler A."/>
            <person name="Barry K."/>
            <person name="LaButti K."/>
            <person name="Morin E."/>
            <person name="Salamov A."/>
            <person name="Lipzen A."/>
            <person name="Mereny Z."/>
            <person name="Hegedus B."/>
            <person name="Baldrian P."/>
            <person name="Stursova M."/>
            <person name="Weitz H."/>
            <person name="Taylor A."/>
            <person name="Grigoriev I.V."/>
            <person name="Nagy L.G."/>
            <person name="Martin F."/>
            <person name="Kauserud H."/>
        </authorList>
    </citation>
    <scope>NUCLEOTIDE SEQUENCE</scope>
    <source>
        <strain evidence="1">9144</strain>
    </source>
</reference>
<dbReference type="AlphaFoldDB" id="A0AAD6UMA7"/>
<name>A0AAD6UMA7_9AGAR</name>
<comment type="caution">
    <text evidence="1">The sequence shown here is derived from an EMBL/GenBank/DDBJ whole genome shotgun (WGS) entry which is preliminary data.</text>
</comment>
<accession>A0AAD6UMA7</accession>
<sequence>MTSPNYTVKQDSGKLELTLGWATRGDPSCSNIPLVPSRSTPYAFGHPLDLAARTVIAFRRPREATDGLVHTAPAQQLHRSTVLTAMHPPRCLQPPHTLPVFGCLRTAKQRYKARRARGPTLPALARSAPDAHTHSRLVRSPALSNMFSNRSPPGAPPVPPVPPAAVSVFLCLVAATPTHPTPDDVGVGSAPPGVPAAHRRQLECCTAAAAADPPGARRSCVCV</sequence>
<dbReference type="EMBL" id="JARJCW010000153">
    <property type="protein sequence ID" value="KAJ7190251.1"/>
    <property type="molecule type" value="Genomic_DNA"/>
</dbReference>
<gene>
    <name evidence="1" type="ORF">GGX14DRAFT_606053</name>
</gene>